<organism evidence="1 2">
    <name type="scientific">Ruegeria marina</name>
    <dbReference type="NCBI Taxonomy" id="639004"/>
    <lineage>
        <taxon>Bacteria</taxon>
        <taxon>Pseudomonadati</taxon>
        <taxon>Pseudomonadota</taxon>
        <taxon>Alphaproteobacteria</taxon>
        <taxon>Rhodobacterales</taxon>
        <taxon>Roseobacteraceae</taxon>
        <taxon>Ruegeria</taxon>
    </lineage>
</organism>
<keyword evidence="2" id="KW-1185">Reference proteome</keyword>
<accession>A0A1G7E9H7</accession>
<evidence type="ECO:0000313" key="1">
    <source>
        <dbReference type="EMBL" id="SDE60116.1"/>
    </source>
</evidence>
<reference evidence="2" key="1">
    <citation type="submission" date="2016-10" db="EMBL/GenBank/DDBJ databases">
        <authorList>
            <person name="Varghese N."/>
            <person name="Submissions S."/>
        </authorList>
    </citation>
    <scope>NUCLEOTIDE SEQUENCE [LARGE SCALE GENOMIC DNA]</scope>
    <source>
        <strain evidence="2">CGMCC 1.9108</strain>
    </source>
</reference>
<gene>
    <name evidence="1" type="ORF">SAMN04488239_12435</name>
</gene>
<name>A0A1G7E9H7_9RHOB</name>
<evidence type="ECO:0000313" key="2">
    <source>
        <dbReference type="Proteomes" id="UP000199628"/>
    </source>
</evidence>
<dbReference type="AlphaFoldDB" id="A0A1G7E9H7"/>
<dbReference type="Proteomes" id="UP000199628">
    <property type="component" value="Unassembled WGS sequence"/>
</dbReference>
<sequence length="168" mass="17929">MAVNDAPLVDGIYLSWDQEEGDVQVSLPPSGDDLLHISARVGGQPRWLCLNIALGETAFEPGAVFGVVAGLQGCAGETLRMFVRTSREGETTDTPLSEEIAGSREATVQVTMHRLTASEGLVGAPGFHTLVVDLPFHDFDLVLHDMHLFVLQSGKALGVMPTTLGNFT</sequence>
<protein>
    <submittedName>
        <fullName evidence="1">Uncharacterized protein</fullName>
    </submittedName>
</protein>
<proteinExistence type="predicted"/>
<dbReference type="EMBL" id="FMZV01000024">
    <property type="protein sequence ID" value="SDE60116.1"/>
    <property type="molecule type" value="Genomic_DNA"/>
</dbReference>
<dbReference type="STRING" id="639004.SAMN04488239_12435"/>